<evidence type="ECO:0000313" key="3">
    <source>
        <dbReference type="Proteomes" id="UP000809789"/>
    </source>
</evidence>
<evidence type="ECO:0000313" key="2">
    <source>
        <dbReference type="EMBL" id="KAG8627302.1"/>
    </source>
</evidence>
<sequence length="501" mass="55461">MMCEGKEEGWLQLPPEALAPWAALNNIKLHDIKVSVDPTHHERGAGIFAQKPLSCPPDSHTTLMTVPRDLILSKERIDQHAKVDKDFRDLLSTLGEFGQNPRTLIPLFLLTQSYLLHPSPPSPRFTHTPLTTYLRLLPVPPLPTLWPPSLLPLLRGTTLLPALRAKLTSLHRDFTTLQTLSASLPWTSDLFSDADGLFTFPDWVAVDGMYRSRALEFPGIGPCMAPGIDMANHCGGEGTKAIYEVDGAGHGVLLLRAGQEVGRGEEVTITYGDGKGACEMVFSYGFLEEGRESAGELFLDLGTGEDPLGKAKRAVAGVAPGVKIVDCPGDEGVRWEGEWIWLVVVNEEDGLEFMVQRTVEGEEELRGFWKGEEIKGAEELQGRLERDERWDLWRLRAISVLQGRVEEQLTELYGCEDEVNGMKFGEGTDIPEEARNMAMKLRELEGNLLEKAYASFEEEKEKLAASEVVTRYLAAMNLGDDSATESAEADHDTADEEDDFS</sequence>
<dbReference type="GO" id="GO:0005634">
    <property type="term" value="C:nucleus"/>
    <property type="evidence" value="ECO:0007669"/>
    <property type="project" value="TreeGrafter"/>
</dbReference>
<dbReference type="PANTHER" id="PTHR13271:SF76">
    <property type="entry name" value="SET DOMAIN-CONTAINING PROTEIN 8"/>
    <property type="match status" value="1"/>
</dbReference>
<dbReference type="Gene3D" id="3.90.1410.10">
    <property type="entry name" value="set domain protein methyltransferase, domain 1"/>
    <property type="match status" value="1"/>
</dbReference>
<evidence type="ECO:0008006" key="4">
    <source>
        <dbReference type="Google" id="ProtNLM"/>
    </source>
</evidence>
<dbReference type="PANTHER" id="PTHR13271">
    <property type="entry name" value="UNCHARACTERIZED PUTATIVE METHYLTRANSFERASE"/>
    <property type="match status" value="1"/>
</dbReference>
<dbReference type="InterPro" id="IPR050600">
    <property type="entry name" value="SETD3_SETD6_MTase"/>
</dbReference>
<protein>
    <recommendedName>
        <fullName evidence="4">SET domain-containing protein</fullName>
    </recommendedName>
</protein>
<dbReference type="EMBL" id="JAESVG020000005">
    <property type="protein sequence ID" value="KAG8627302.1"/>
    <property type="molecule type" value="Genomic_DNA"/>
</dbReference>
<dbReference type="CDD" id="cd10527">
    <property type="entry name" value="SET_LSMT"/>
    <property type="match status" value="1"/>
</dbReference>
<dbReference type="OrthoDB" id="441812at2759"/>
<keyword evidence="3" id="KW-1185">Reference proteome</keyword>
<dbReference type="SUPFAM" id="SSF82199">
    <property type="entry name" value="SET domain"/>
    <property type="match status" value="1"/>
</dbReference>
<dbReference type="GO" id="GO:0016279">
    <property type="term" value="F:protein-lysine N-methyltransferase activity"/>
    <property type="evidence" value="ECO:0007669"/>
    <property type="project" value="TreeGrafter"/>
</dbReference>
<reference evidence="2" key="1">
    <citation type="submission" date="2021-07" db="EMBL/GenBank/DDBJ databases">
        <title>Elsinoe batatas strain:CRI-CJ2 Genome sequencing and assembly.</title>
        <authorList>
            <person name="Huang L."/>
        </authorList>
    </citation>
    <scope>NUCLEOTIDE SEQUENCE</scope>
    <source>
        <strain evidence="2">CRI-CJ2</strain>
    </source>
</reference>
<dbReference type="InterPro" id="IPR046341">
    <property type="entry name" value="SET_dom_sf"/>
</dbReference>
<proteinExistence type="predicted"/>
<dbReference type="AlphaFoldDB" id="A0A8K0PG86"/>
<gene>
    <name evidence="2" type="ORF">KVT40_004785</name>
</gene>
<evidence type="ECO:0000256" key="1">
    <source>
        <dbReference type="SAM" id="MobiDB-lite"/>
    </source>
</evidence>
<organism evidence="2 3">
    <name type="scientific">Elsinoe batatas</name>
    <dbReference type="NCBI Taxonomy" id="2601811"/>
    <lineage>
        <taxon>Eukaryota</taxon>
        <taxon>Fungi</taxon>
        <taxon>Dikarya</taxon>
        <taxon>Ascomycota</taxon>
        <taxon>Pezizomycotina</taxon>
        <taxon>Dothideomycetes</taxon>
        <taxon>Dothideomycetidae</taxon>
        <taxon>Myriangiales</taxon>
        <taxon>Elsinoaceae</taxon>
        <taxon>Elsinoe</taxon>
    </lineage>
</organism>
<feature type="region of interest" description="Disordered" evidence="1">
    <location>
        <begin position="479"/>
        <end position="501"/>
    </location>
</feature>
<comment type="caution">
    <text evidence="2">The sequence shown here is derived from an EMBL/GenBank/DDBJ whole genome shotgun (WGS) entry which is preliminary data.</text>
</comment>
<accession>A0A8K0PG86</accession>
<dbReference type="Proteomes" id="UP000809789">
    <property type="component" value="Unassembled WGS sequence"/>
</dbReference>
<name>A0A8K0PG86_9PEZI</name>